<dbReference type="SUPFAM" id="SSF74653">
    <property type="entry name" value="TolA/TonB C-terminal domain"/>
    <property type="match status" value="1"/>
</dbReference>
<evidence type="ECO:0000313" key="2">
    <source>
        <dbReference type="Proteomes" id="UP000291822"/>
    </source>
</evidence>
<dbReference type="EMBL" id="SJTG01000003">
    <property type="protein sequence ID" value="TCI09192.1"/>
    <property type="molecule type" value="Genomic_DNA"/>
</dbReference>
<accession>A0A4R0YT84</accession>
<dbReference type="AlphaFoldDB" id="A0A4R0YT84"/>
<gene>
    <name evidence="1" type="ORF">EZM97_22115</name>
</gene>
<protein>
    <recommendedName>
        <fullName evidence="3">TonB C-terminal domain-containing protein</fullName>
    </recommendedName>
</protein>
<dbReference type="Gene3D" id="3.30.2420.10">
    <property type="entry name" value="TonB"/>
    <property type="match status" value="1"/>
</dbReference>
<proteinExistence type="predicted"/>
<sequence>MAHYPLALGQIFTGGVPRDRPAPVYPPELVAARLPPQSLEALLVVDTQGKVREVRIVDENDARQRLFARAVREAVLQWTFEPLRASRWAADVNGTPHDVDSEAQPFRARYVFRFEWTQGGPVVNIAASPAVPVR</sequence>
<organism evidence="1 2">
    <name type="scientific">Dyella soli</name>
    <dbReference type="NCBI Taxonomy" id="522319"/>
    <lineage>
        <taxon>Bacteria</taxon>
        <taxon>Pseudomonadati</taxon>
        <taxon>Pseudomonadota</taxon>
        <taxon>Gammaproteobacteria</taxon>
        <taxon>Lysobacterales</taxon>
        <taxon>Rhodanobacteraceae</taxon>
        <taxon>Dyella</taxon>
    </lineage>
</organism>
<evidence type="ECO:0008006" key="3">
    <source>
        <dbReference type="Google" id="ProtNLM"/>
    </source>
</evidence>
<evidence type="ECO:0000313" key="1">
    <source>
        <dbReference type="EMBL" id="TCI09192.1"/>
    </source>
</evidence>
<reference evidence="1 2" key="1">
    <citation type="submission" date="2019-02" db="EMBL/GenBank/DDBJ databases">
        <title>Dyella amyloliquefaciens sp. nov., isolated from forest soil.</title>
        <authorList>
            <person name="Gao Z.-H."/>
            <person name="Qiu L.-H."/>
        </authorList>
    </citation>
    <scope>NUCLEOTIDE SEQUENCE [LARGE SCALE GENOMIC DNA]</scope>
    <source>
        <strain evidence="1 2">KACC 12747</strain>
    </source>
</reference>
<dbReference type="Proteomes" id="UP000291822">
    <property type="component" value="Unassembled WGS sequence"/>
</dbReference>
<keyword evidence="2" id="KW-1185">Reference proteome</keyword>
<comment type="caution">
    <text evidence="1">The sequence shown here is derived from an EMBL/GenBank/DDBJ whole genome shotgun (WGS) entry which is preliminary data.</text>
</comment>
<name>A0A4R0YT84_9GAMM</name>